<evidence type="ECO:0000313" key="1">
    <source>
        <dbReference type="EMBL" id="SVA35478.1"/>
    </source>
</evidence>
<gene>
    <name evidence="1" type="ORF">METZ01_LOCUS88332</name>
</gene>
<proteinExistence type="predicted"/>
<dbReference type="EMBL" id="UINC01007873">
    <property type="protein sequence ID" value="SVA35478.1"/>
    <property type="molecule type" value="Genomic_DNA"/>
</dbReference>
<dbReference type="AlphaFoldDB" id="A0A381V6S0"/>
<accession>A0A381V6S0</accession>
<protein>
    <submittedName>
        <fullName evidence="1">Uncharacterized protein</fullName>
    </submittedName>
</protein>
<organism evidence="1">
    <name type="scientific">marine metagenome</name>
    <dbReference type="NCBI Taxonomy" id="408172"/>
    <lineage>
        <taxon>unclassified sequences</taxon>
        <taxon>metagenomes</taxon>
        <taxon>ecological metagenomes</taxon>
    </lineage>
</organism>
<name>A0A381V6S0_9ZZZZ</name>
<sequence length="31" mass="3450">MKKFILFGLIVSSCIFGADKKALTEIMTNET</sequence>
<reference evidence="1" key="1">
    <citation type="submission" date="2018-05" db="EMBL/GenBank/DDBJ databases">
        <authorList>
            <person name="Lanie J.A."/>
            <person name="Ng W.-L."/>
            <person name="Kazmierczak K.M."/>
            <person name="Andrzejewski T.M."/>
            <person name="Davidsen T.M."/>
            <person name="Wayne K.J."/>
            <person name="Tettelin H."/>
            <person name="Glass J.I."/>
            <person name="Rusch D."/>
            <person name="Podicherti R."/>
            <person name="Tsui H.-C.T."/>
            <person name="Winkler M.E."/>
        </authorList>
    </citation>
    <scope>NUCLEOTIDE SEQUENCE</scope>
</reference>